<comment type="caution">
    <text evidence="1">The sequence shown here is derived from an EMBL/GenBank/DDBJ whole genome shotgun (WGS) entry which is preliminary data.</text>
</comment>
<dbReference type="EMBL" id="BMAO01031774">
    <property type="protein sequence ID" value="GFQ77567.1"/>
    <property type="molecule type" value="Genomic_DNA"/>
</dbReference>
<dbReference type="AlphaFoldDB" id="A0A8X6HMS0"/>
<organism evidence="1 2">
    <name type="scientific">Trichonephila clavata</name>
    <name type="common">Joro spider</name>
    <name type="synonym">Nephila clavata</name>
    <dbReference type="NCBI Taxonomy" id="2740835"/>
    <lineage>
        <taxon>Eukaryota</taxon>
        <taxon>Metazoa</taxon>
        <taxon>Ecdysozoa</taxon>
        <taxon>Arthropoda</taxon>
        <taxon>Chelicerata</taxon>
        <taxon>Arachnida</taxon>
        <taxon>Araneae</taxon>
        <taxon>Araneomorphae</taxon>
        <taxon>Entelegynae</taxon>
        <taxon>Araneoidea</taxon>
        <taxon>Nephilidae</taxon>
        <taxon>Trichonephila</taxon>
    </lineage>
</organism>
<accession>A0A8X6HMS0</accession>
<sequence>MTLHQRHTEARTNRSYFIPGYEVRASKSSRFFFVVVRLTQSQNVQVYILGDSDVGICFRHRRQEIPHTLARGRKFKGLSVRPSKLGFRKEYSAPPHY</sequence>
<protein>
    <submittedName>
        <fullName evidence="1">Uncharacterized protein</fullName>
    </submittedName>
</protein>
<reference evidence="1" key="1">
    <citation type="submission" date="2020-07" db="EMBL/GenBank/DDBJ databases">
        <title>Multicomponent nature underlies the extraordinary mechanical properties of spider dragline silk.</title>
        <authorList>
            <person name="Kono N."/>
            <person name="Nakamura H."/>
            <person name="Mori M."/>
            <person name="Yoshida Y."/>
            <person name="Ohtoshi R."/>
            <person name="Malay A.D."/>
            <person name="Moran D.A.P."/>
            <person name="Tomita M."/>
            <person name="Numata K."/>
            <person name="Arakawa K."/>
        </authorList>
    </citation>
    <scope>NUCLEOTIDE SEQUENCE</scope>
</reference>
<dbReference type="Proteomes" id="UP000887116">
    <property type="component" value="Unassembled WGS sequence"/>
</dbReference>
<gene>
    <name evidence="1" type="ORF">TNCT_405491</name>
</gene>
<proteinExistence type="predicted"/>
<evidence type="ECO:0000313" key="2">
    <source>
        <dbReference type="Proteomes" id="UP000887116"/>
    </source>
</evidence>
<keyword evidence="2" id="KW-1185">Reference proteome</keyword>
<evidence type="ECO:0000313" key="1">
    <source>
        <dbReference type="EMBL" id="GFQ77567.1"/>
    </source>
</evidence>
<name>A0A8X6HMS0_TRICU</name>